<keyword evidence="2" id="KW-0812">Transmembrane</keyword>
<feature type="transmembrane region" description="Helical" evidence="2">
    <location>
        <begin position="415"/>
        <end position="440"/>
    </location>
</feature>
<feature type="transmembrane region" description="Helical" evidence="2">
    <location>
        <begin position="501"/>
        <end position="522"/>
    </location>
</feature>
<dbReference type="InterPro" id="IPR029058">
    <property type="entry name" value="AB_hydrolase_fold"/>
</dbReference>
<feature type="transmembrane region" description="Helical" evidence="2">
    <location>
        <begin position="333"/>
        <end position="353"/>
    </location>
</feature>
<keyword evidence="5" id="KW-1185">Reference proteome</keyword>
<accession>A0A5J6SJL1</accession>
<dbReference type="PANTHER" id="PTHR22946">
    <property type="entry name" value="DIENELACTONE HYDROLASE DOMAIN-CONTAINING PROTEIN-RELATED"/>
    <property type="match status" value="1"/>
</dbReference>
<dbReference type="Gene3D" id="3.40.50.1820">
    <property type="entry name" value="alpha/beta hydrolase"/>
    <property type="match status" value="1"/>
</dbReference>
<evidence type="ECO:0000259" key="3">
    <source>
        <dbReference type="Pfam" id="PF12146"/>
    </source>
</evidence>
<dbReference type="OrthoDB" id="9780269at2"/>
<feature type="transmembrane region" description="Helical" evidence="2">
    <location>
        <begin position="460"/>
        <end position="480"/>
    </location>
</feature>
<dbReference type="EMBL" id="CP031223">
    <property type="protein sequence ID" value="QFF98008.1"/>
    <property type="molecule type" value="Genomic_DNA"/>
</dbReference>
<keyword evidence="2" id="KW-0472">Membrane</keyword>
<gene>
    <name evidence="4" type="ORF">PB01_03790</name>
</gene>
<dbReference type="RefSeq" id="WP_151698955.1">
    <property type="nucleotide sequence ID" value="NZ_CP031223.1"/>
</dbReference>
<organism evidence="4 5">
    <name type="scientific">Psychrobacillus glaciei</name>
    <dbReference type="NCBI Taxonomy" id="2283160"/>
    <lineage>
        <taxon>Bacteria</taxon>
        <taxon>Bacillati</taxon>
        <taxon>Bacillota</taxon>
        <taxon>Bacilli</taxon>
        <taxon>Bacillales</taxon>
        <taxon>Bacillaceae</taxon>
        <taxon>Psychrobacillus</taxon>
    </lineage>
</organism>
<dbReference type="Pfam" id="PF12146">
    <property type="entry name" value="Hydrolase_4"/>
    <property type="match status" value="1"/>
</dbReference>
<dbReference type="GO" id="GO:0052689">
    <property type="term" value="F:carboxylic ester hydrolase activity"/>
    <property type="evidence" value="ECO:0007669"/>
    <property type="project" value="UniProtKB-ARBA"/>
</dbReference>
<proteinExistence type="predicted"/>
<dbReference type="Proteomes" id="UP000325517">
    <property type="component" value="Chromosome"/>
</dbReference>
<feature type="transmembrane region" description="Helical" evidence="2">
    <location>
        <begin position="290"/>
        <end position="312"/>
    </location>
</feature>
<dbReference type="PANTHER" id="PTHR22946:SF9">
    <property type="entry name" value="POLYKETIDE TRANSFERASE AF380"/>
    <property type="match status" value="1"/>
</dbReference>
<feature type="domain" description="Serine aminopeptidase S33" evidence="3">
    <location>
        <begin position="68"/>
        <end position="170"/>
    </location>
</feature>
<evidence type="ECO:0000313" key="5">
    <source>
        <dbReference type="Proteomes" id="UP000325517"/>
    </source>
</evidence>
<sequence length="587" mass="65459">MKGKRSFFLRPLSIIVSLLVILVGSIVAYAVQTSGREVKVEDLRFVGDNGIVHSALMYTPKGMNLGEKHPAVLTMHGYINSREAQGSFNIELARRGYVVLAMDMSGHGYSQQYSSDLSRGASAGLHYLHNLPFIDHEKVALEGHSMGGWSILKAATDEPSLVNTVIQVSSSTETFYSGEVTAETPFNYAIIFSKYDEFAPLMWESSKGSEANSSPKMLKVFGTDEPVVERKLYGTFEDKSARMYFAPPIIHPAAHWNKDTTAFVIEFLNEAIPAPTYIDANKQIWKVKEFATFAAFIGAIMLLISLLGNLLSTNYFKEINKVRPEFKGITNRWIWIINALVATAIPAATFIYFQEKGQSWIPASAIFPQNITTGLAVWATLNAFIAIVLFAIFYKTNKLGRSTLNNYGITLEGKLVWKSILLALSSVGIIYAVTVAMGSLLHVDFRIWVMAFKTLNAKQFYLVLTYLLPFLLFFLVNGLVLHGQLRLKESSSECRTAWKWFVANFGINTLGIIVLIIVQYSFMFGTGELLWDKALLTIVAFQFVVVNFIAALISTYLFRKTGTIYAGAFVNALLITWYIVAGQAMQF</sequence>
<dbReference type="AlphaFoldDB" id="A0A5J6SJL1"/>
<dbReference type="InterPro" id="IPR022742">
    <property type="entry name" value="Hydrolase_4"/>
</dbReference>
<reference evidence="4 5" key="1">
    <citation type="submission" date="2018-07" db="EMBL/GenBank/DDBJ databases">
        <title>Complete genome sequence of Psychrobacillus sp. PB01, isolated from iceberg, and comparative genome analysis of Psychrobacillus strains.</title>
        <authorList>
            <person name="Lee P.C."/>
        </authorList>
    </citation>
    <scope>NUCLEOTIDE SEQUENCE [LARGE SCALE GENOMIC DNA]</scope>
    <source>
        <strain evidence="4 5">PB01</strain>
    </source>
</reference>
<dbReference type="InterPro" id="IPR050261">
    <property type="entry name" value="FrsA_esterase"/>
</dbReference>
<keyword evidence="1 4" id="KW-0378">Hydrolase</keyword>
<feature type="transmembrane region" description="Helical" evidence="2">
    <location>
        <begin position="373"/>
        <end position="394"/>
    </location>
</feature>
<feature type="transmembrane region" description="Helical" evidence="2">
    <location>
        <begin position="534"/>
        <end position="557"/>
    </location>
</feature>
<evidence type="ECO:0000256" key="2">
    <source>
        <dbReference type="SAM" id="Phobius"/>
    </source>
</evidence>
<evidence type="ECO:0000313" key="4">
    <source>
        <dbReference type="EMBL" id="QFF98008.1"/>
    </source>
</evidence>
<keyword evidence="2" id="KW-1133">Transmembrane helix</keyword>
<dbReference type="SUPFAM" id="SSF53474">
    <property type="entry name" value="alpha/beta-Hydrolases"/>
    <property type="match status" value="1"/>
</dbReference>
<evidence type="ECO:0000256" key="1">
    <source>
        <dbReference type="ARBA" id="ARBA00022801"/>
    </source>
</evidence>
<name>A0A5J6SJL1_9BACI</name>
<protein>
    <submittedName>
        <fullName evidence="4">Alpha/beta fold hydrolase</fullName>
    </submittedName>
</protein>
<dbReference type="KEGG" id="psyo:PB01_03790"/>
<feature type="transmembrane region" description="Helical" evidence="2">
    <location>
        <begin position="564"/>
        <end position="585"/>
    </location>
</feature>